<dbReference type="GO" id="GO:0006950">
    <property type="term" value="P:response to stress"/>
    <property type="evidence" value="ECO:0007669"/>
    <property type="project" value="TreeGrafter"/>
</dbReference>
<proteinExistence type="predicted"/>
<dbReference type="AlphaFoldDB" id="A0A857KNK6"/>
<dbReference type="Gene3D" id="1.10.10.10">
    <property type="entry name" value="Winged helix-like DNA-binding domain superfamily/Winged helix DNA-binding domain"/>
    <property type="match status" value="1"/>
</dbReference>
<dbReference type="PROSITE" id="PS50995">
    <property type="entry name" value="HTH_MARR_2"/>
    <property type="match status" value="1"/>
</dbReference>
<dbReference type="InterPro" id="IPR036388">
    <property type="entry name" value="WH-like_DNA-bd_sf"/>
</dbReference>
<dbReference type="InterPro" id="IPR036390">
    <property type="entry name" value="WH_DNA-bd_sf"/>
</dbReference>
<organism evidence="1">
    <name type="scientific">Gordonia amarae</name>
    <dbReference type="NCBI Taxonomy" id="36821"/>
    <lineage>
        <taxon>Bacteria</taxon>
        <taxon>Bacillati</taxon>
        <taxon>Actinomycetota</taxon>
        <taxon>Actinomycetes</taxon>
        <taxon>Mycobacteriales</taxon>
        <taxon>Gordoniaceae</taxon>
        <taxon>Gordonia</taxon>
    </lineage>
</organism>
<evidence type="ECO:0000313" key="1">
    <source>
        <dbReference type="EMBL" id="QHN40081.1"/>
    </source>
</evidence>
<dbReference type="EMBL" id="CP045810">
    <property type="protein sequence ID" value="QHN40081.1"/>
    <property type="molecule type" value="Genomic_DNA"/>
</dbReference>
<reference evidence="1" key="1">
    <citation type="journal article" date="2021" name="Nat. Microbiol.">
        <title>Cocultivation of an ultrasmall environmental parasitic bacterium with lytic ability against bacteria associated with wastewater foams.</title>
        <authorList>
            <person name="Batinovic S."/>
            <person name="Rose J.J.A."/>
            <person name="Ratcliffe J."/>
            <person name="Seviour R.J."/>
            <person name="Petrovski S."/>
        </authorList>
    </citation>
    <scope>NUCLEOTIDE SEQUENCE</scope>
    <source>
        <strain evidence="1">CON44</strain>
    </source>
</reference>
<gene>
    <name evidence="1" type="ORF">GII30_13815</name>
</gene>
<dbReference type="InterPro" id="IPR039422">
    <property type="entry name" value="MarR/SlyA-like"/>
</dbReference>
<dbReference type="PANTHER" id="PTHR33164:SF43">
    <property type="entry name" value="HTH-TYPE TRANSCRIPTIONAL REPRESSOR YETL"/>
    <property type="match status" value="1"/>
</dbReference>
<dbReference type="InterPro" id="IPR000835">
    <property type="entry name" value="HTH_MarR-typ"/>
</dbReference>
<protein>
    <submittedName>
        <fullName evidence="1">MarR family transcriptional regulator</fullName>
    </submittedName>
</protein>
<dbReference type="RefSeq" id="WP_005189328.1">
    <property type="nucleotide sequence ID" value="NZ_CP045804.1"/>
</dbReference>
<sequence length="148" mass="15618">MSDTNTPDPVLVELADAILRVARELESHSVTGAGLKTLTGTEATVLRWVHRNPGCSPSAAAEATGLQRSNLSTALRGLTAKGLVERHRDATDSRQVSLDVTDSAREGIAALNATWSQIMADALGAQSGQAVAAVTVLGLIDDYLRRER</sequence>
<dbReference type="Pfam" id="PF12802">
    <property type="entry name" value="MarR_2"/>
    <property type="match status" value="1"/>
</dbReference>
<dbReference type="SUPFAM" id="SSF46785">
    <property type="entry name" value="Winged helix' DNA-binding domain"/>
    <property type="match status" value="1"/>
</dbReference>
<accession>A0A857KNK6</accession>
<name>A0A857KNK6_9ACTN</name>
<dbReference type="GO" id="GO:0003700">
    <property type="term" value="F:DNA-binding transcription factor activity"/>
    <property type="evidence" value="ECO:0007669"/>
    <property type="project" value="InterPro"/>
</dbReference>
<dbReference type="PANTHER" id="PTHR33164">
    <property type="entry name" value="TRANSCRIPTIONAL REGULATOR, MARR FAMILY"/>
    <property type="match status" value="1"/>
</dbReference>
<dbReference type="SMART" id="SM00347">
    <property type="entry name" value="HTH_MARR"/>
    <property type="match status" value="1"/>
</dbReference>